<dbReference type="PANTHER" id="PTHR35789:SF1">
    <property type="entry name" value="SPORE GERMINATION PROTEIN B3"/>
    <property type="match status" value="1"/>
</dbReference>
<comment type="subcellular location">
    <subcellularLocation>
        <location evidence="1">Membrane</location>
        <topology evidence="1">Lipid-anchor</topology>
    </subcellularLocation>
</comment>
<dbReference type="InterPro" id="IPR008844">
    <property type="entry name" value="Spore_GerAC-like"/>
</dbReference>
<comment type="similarity">
    <text evidence="2">Belongs to the GerABKC lipoprotein family.</text>
</comment>
<comment type="caution">
    <text evidence="10">The sequence shown here is derived from an EMBL/GenBank/DDBJ whole genome shotgun (WGS) entry which is preliminary data.</text>
</comment>
<dbReference type="NCBIfam" id="TIGR02887">
    <property type="entry name" value="spore_ger_x_C"/>
    <property type="match status" value="1"/>
</dbReference>
<dbReference type="Proteomes" id="UP001651880">
    <property type="component" value="Unassembled WGS sequence"/>
</dbReference>
<accession>A0ABT1NB04</accession>
<dbReference type="Gene3D" id="3.30.300.210">
    <property type="entry name" value="Nutrient germinant receptor protein C, domain 3"/>
    <property type="match status" value="1"/>
</dbReference>
<evidence type="ECO:0000256" key="6">
    <source>
        <dbReference type="ARBA" id="ARBA00023139"/>
    </source>
</evidence>
<dbReference type="Pfam" id="PF05504">
    <property type="entry name" value="Spore_GerAC"/>
    <property type="match status" value="1"/>
</dbReference>
<feature type="domain" description="Spore germination protein N-terminal" evidence="9">
    <location>
        <begin position="26"/>
        <end position="204"/>
    </location>
</feature>
<evidence type="ECO:0000256" key="7">
    <source>
        <dbReference type="ARBA" id="ARBA00023288"/>
    </source>
</evidence>
<gene>
    <name evidence="10" type="ORF">LJD61_01865</name>
</gene>
<dbReference type="EMBL" id="JAJEKE010000001">
    <property type="protein sequence ID" value="MCQ1528296.1"/>
    <property type="molecule type" value="Genomic_DNA"/>
</dbReference>
<dbReference type="InterPro" id="IPR038501">
    <property type="entry name" value="Spore_GerAC_C_sf"/>
</dbReference>
<dbReference type="PROSITE" id="PS51257">
    <property type="entry name" value="PROKAR_LIPOPROTEIN"/>
    <property type="match status" value="1"/>
</dbReference>
<keyword evidence="5" id="KW-0472">Membrane</keyword>
<protein>
    <submittedName>
        <fullName evidence="10">Ger(X)C family spore germination protein</fullName>
    </submittedName>
</protein>
<evidence type="ECO:0000259" key="8">
    <source>
        <dbReference type="Pfam" id="PF05504"/>
    </source>
</evidence>
<sequence length="390" mass="43607">MGKHVYALLKKLICFILVLSLTGCWNRRELDELGIVMGIGIDKENNKDEVQITTQIAKPGKIKTAKNAGQSESDEKAYWNIKNSGITVFDTLRGATHESSRKLFFPHNYIVIISRSIAEEGVQKYIDFFIRDPEVRIGFYILVSKNKPDEILDIKSELERIPANNISKLLEAQAATSQTAVVKFKDFATRMISKTTAPIAPFAEIVDDRGKKAISVSGTAVFKTDKLAGELDKTETRGLLWVINKIKSGIIVVDCPNGDGKVSLEIIRASSKITPQIEGNKIKIKVDIKEEGNLGEQSCKTNLATPPMFELLNKEQDAAIKNEVMSALKKAKELNTDIFGFGESIHQKYPNQWKNMESRWDELFPDLEVEVNVQSNLNLTGRINRPAVPE</sequence>
<evidence type="ECO:0000256" key="2">
    <source>
        <dbReference type="ARBA" id="ARBA00007886"/>
    </source>
</evidence>
<proteinExistence type="inferred from homology"/>
<dbReference type="PANTHER" id="PTHR35789">
    <property type="entry name" value="SPORE GERMINATION PROTEIN B3"/>
    <property type="match status" value="1"/>
</dbReference>
<keyword evidence="4" id="KW-0732">Signal</keyword>
<evidence type="ECO:0000259" key="9">
    <source>
        <dbReference type="Pfam" id="PF25198"/>
    </source>
</evidence>
<feature type="domain" description="Spore germination GerAC-like C-terminal" evidence="8">
    <location>
        <begin position="217"/>
        <end position="381"/>
    </location>
</feature>
<evidence type="ECO:0000313" key="10">
    <source>
        <dbReference type="EMBL" id="MCQ1528296.1"/>
    </source>
</evidence>
<keyword evidence="3" id="KW-0309">Germination</keyword>
<keyword evidence="7" id="KW-0449">Lipoprotein</keyword>
<evidence type="ECO:0000256" key="5">
    <source>
        <dbReference type="ARBA" id="ARBA00023136"/>
    </source>
</evidence>
<reference evidence="10 11" key="1">
    <citation type="submission" date="2021-10" db="EMBL/GenBank/DDBJ databases">
        <title>Lutispora strain m25 sp. nov., a thermophilic, non-spore-forming bacterium isolated from a lab-scale methanogenic bioreactor digesting anaerobic sludge.</title>
        <authorList>
            <person name="El Houari A."/>
            <person name="Mcdonald J."/>
        </authorList>
    </citation>
    <scope>NUCLEOTIDE SEQUENCE [LARGE SCALE GENOMIC DNA]</scope>
    <source>
        <strain evidence="11">m25</strain>
    </source>
</reference>
<dbReference type="Pfam" id="PF25198">
    <property type="entry name" value="Spore_GerAC_N"/>
    <property type="match status" value="1"/>
</dbReference>
<evidence type="ECO:0000256" key="3">
    <source>
        <dbReference type="ARBA" id="ARBA00022544"/>
    </source>
</evidence>
<name>A0ABT1NB04_9FIRM</name>
<dbReference type="InterPro" id="IPR057336">
    <property type="entry name" value="GerAC_N"/>
</dbReference>
<keyword evidence="11" id="KW-1185">Reference proteome</keyword>
<keyword evidence="6" id="KW-0564">Palmitate</keyword>
<organism evidence="10 11">
    <name type="scientific">Lutispora saccharofermentans</name>
    <dbReference type="NCBI Taxonomy" id="3024236"/>
    <lineage>
        <taxon>Bacteria</taxon>
        <taxon>Bacillati</taxon>
        <taxon>Bacillota</taxon>
        <taxon>Clostridia</taxon>
        <taxon>Lutisporales</taxon>
        <taxon>Lutisporaceae</taxon>
        <taxon>Lutispora</taxon>
    </lineage>
</organism>
<dbReference type="InterPro" id="IPR046953">
    <property type="entry name" value="Spore_GerAC-like_C"/>
</dbReference>
<evidence type="ECO:0000313" key="11">
    <source>
        <dbReference type="Proteomes" id="UP001651880"/>
    </source>
</evidence>
<dbReference type="RefSeq" id="WP_255225785.1">
    <property type="nucleotide sequence ID" value="NZ_JAJEKE010000001.1"/>
</dbReference>
<evidence type="ECO:0000256" key="4">
    <source>
        <dbReference type="ARBA" id="ARBA00022729"/>
    </source>
</evidence>
<dbReference type="Gene3D" id="6.20.190.10">
    <property type="entry name" value="Nutrient germinant receptor protein C, domain 1"/>
    <property type="match status" value="1"/>
</dbReference>
<evidence type="ECO:0000256" key="1">
    <source>
        <dbReference type="ARBA" id="ARBA00004635"/>
    </source>
</evidence>